<proteinExistence type="predicted"/>
<reference evidence="2 3" key="1">
    <citation type="submission" date="2021-03" db="EMBL/GenBank/DDBJ databases">
        <title>Enterococcal diversity collection.</title>
        <authorList>
            <person name="Gilmore M.S."/>
            <person name="Schwartzman J."/>
            <person name="Van Tyne D."/>
            <person name="Martin M."/>
            <person name="Earl A.M."/>
            <person name="Manson A.L."/>
            <person name="Straub T."/>
            <person name="Salamzade R."/>
            <person name="Saavedra J."/>
            <person name="Lebreton F."/>
            <person name="Prichula J."/>
            <person name="Schaufler K."/>
            <person name="Gaca A."/>
            <person name="Sgardioli B."/>
            <person name="Wagenaar J."/>
            <person name="Strong T."/>
        </authorList>
    </citation>
    <scope>NUCLEOTIDE SEQUENCE [LARGE SCALE GENOMIC DNA]</scope>
    <source>
        <strain evidence="2 3">DIV0869a</strain>
    </source>
</reference>
<keyword evidence="3" id="KW-1185">Reference proteome</keyword>
<keyword evidence="1" id="KW-0812">Transmembrane</keyword>
<feature type="transmembrane region" description="Helical" evidence="1">
    <location>
        <begin position="12"/>
        <end position="33"/>
    </location>
</feature>
<keyword evidence="1" id="KW-0472">Membrane</keyword>
<evidence type="ECO:0000313" key="2">
    <source>
        <dbReference type="EMBL" id="MBO0440884.1"/>
    </source>
</evidence>
<comment type="caution">
    <text evidence="2">The sequence shown here is derived from an EMBL/GenBank/DDBJ whole genome shotgun (WGS) entry which is preliminary data.</text>
</comment>
<gene>
    <name evidence="2" type="ORF">JZO69_10965</name>
</gene>
<organism evidence="2 3">
    <name type="scientific">Candidatus Enterococcus ikei</name>
    <dbReference type="NCBI Taxonomy" id="2815326"/>
    <lineage>
        <taxon>Bacteria</taxon>
        <taxon>Bacillati</taxon>
        <taxon>Bacillota</taxon>
        <taxon>Bacilli</taxon>
        <taxon>Lactobacillales</taxon>
        <taxon>Enterococcaceae</taxon>
        <taxon>Enterococcus</taxon>
    </lineage>
</organism>
<dbReference type="InterPro" id="IPR053468">
    <property type="entry name" value="ComGE-like"/>
</dbReference>
<protein>
    <submittedName>
        <fullName evidence="2">Type II secretion system protein</fullName>
    </submittedName>
</protein>
<dbReference type="Proteomes" id="UP000664632">
    <property type="component" value="Unassembled WGS sequence"/>
</dbReference>
<sequence length="107" mass="12728">MLKRSKNYKGYILLESLIALGLMCLIMGSYISFNTYLLKKNKQATDKMLMHRILYEEVKRYENYGGQPFQEVHLEKNNYQLHFQKIDNKLSEVEITDGKEIFTVKKK</sequence>
<dbReference type="RefSeq" id="WP_207112913.1">
    <property type="nucleotide sequence ID" value="NZ_JAFLWD010000026.1"/>
</dbReference>
<evidence type="ECO:0000256" key="1">
    <source>
        <dbReference type="SAM" id="Phobius"/>
    </source>
</evidence>
<evidence type="ECO:0000313" key="3">
    <source>
        <dbReference type="Proteomes" id="UP000664632"/>
    </source>
</evidence>
<accession>A0ABS3H045</accession>
<keyword evidence="1" id="KW-1133">Transmembrane helix</keyword>
<dbReference type="EMBL" id="JAFLWD010000026">
    <property type="protein sequence ID" value="MBO0440884.1"/>
    <property type="molecule type" value="Genomic_DNA"/>
</dbReference>
<dbReference type="NCBIfam" id="NF041013">
    <property type="entry name" value="T4P_ComGE"/>
    <property type="match status" value="1"/>
</dbReference>
<name>A0ABS3H045_9ENTE</name>